<organism evidence="3 4">
    <name type="scientific">Micromonospora vulcania</name>
    <dbReference type="NCBI Taxonomy" id="1441873"/>
    <lineage>
        <taxon>Bacteria</taxon>
        <taxon>Bacillati</taxon>
        <taxon>Actinomycetota</taxon>
        <taxon>Actinomycetes</taxon>
        <taxon>Micromonosporales</taxon>
        <taxon>Micromonosporaceae</taxon>
        <taxon>Micromonospora</taxon>
    </lineage>
</organism>
<comment type="caution">
    <text evidence="3">The sequence shown here is derived from an EMBL/GenBank/DDBJ whole genome shotgun (WGS) entry which is preliminary data.</text>
</comment>
<keyword evidence="4" id="KW-1185">Reference proteome</keyword>
<dbReference type="PROSITE" id="PS50937">
    <property type="entry name" value="HTH_MERR_2"/>
    <property type="match status" value="1"/>
</dbReference>
<dbReference type="InterPro" id="IPR000551">
    <property type="entry name" value="MerR-type_HTH_dom"/>
</dbReference>
<dbReference type="PRINTS" id="PR00040">
    <property type="entry name" value="HTHMERR"/>
</dbReference>
<evidence type="ECO:0000259" key="2">
    <source>
        <dbReference type="PROSITE" id="PS50937"/>
    </source>
</evidence>
<proteinExistence type="predicted"/>
<sequence length="115" mass="12820">MRIGELAIASGVSVRSLRYYEQQGLLTSERTSGGQRRYRDDAVQRVGLIQRLYSAAVCSEKIAELLPSFDGRQSPELRASLLIEKARIDGMIRDLEQARDVLLSVIDDAEPVAIQ</sequence>
<keyword evidence="1" id="KW-0238">DNA-binding</keyword>
<gene>
    <name evidence="3" type="ORF">ACFQGL_14075</name>
</gene>
<reference evidence="4" key="1">
    <citation type="journal article" date="2019" name="Int. J. Syst. Evol. Microbiol.">
        <title>The Global Catalogue of Microorganisms (GCM) 10K type strain sequencing project: providing services to taxonomists for standard genome sequencing and annotation.</title>
        <authorList>
            <consortium name="The Broad Institute Genomics Platform"/>
            <consortium name="The Broad Institute Genome Sequencing Center for Infectious Disease"/>
            <person name="Wu L."/>
            <person name="Ma J."/>
        </authorList>
    </citation>
    <scope>NUCLEOTIDE SEQUENCE [LARGE SCALE GENOMIC DNA]</scope>
    <source>
        <strain evidence="4">CGMCC 4.7144</strain>
    </source>
</reference>
<accession>A0ABW1H7L4</accession>
<dbReference type="PROSITE" id="PS00552">
    <property type="entry name" value="HTH_MERR_1"/>
    <property type="match status" value="1"/>
</dbReference>
<dbReference type="InterPro" id="IPR047057">
    <property type="entry name" value="MerR_fam"/>
</dbReference>
<dbReference type="SUPFAM" id="SSF46955">
    <property type="entry name" value="Putative DNA-binding domain"/>
    <property type="match status" value="1"/>
</dbReference>
<dbReference type="PANTHER" id="PTHR30204">
    <property type="entry name" value="REDOX-CYCLING DRUG-SENSING TRANSCRIPTIONAL ACTIVATOR SOXR"/>
    <property type="match status" value="1"/>
</dbReference>
<protein>
    <submittedName>
        <fullName evidence="3">MerR family transcriptional regulator</fullName>
    </submittedName>
</protein>
<evidence type="ECO:0000313" key="3">
    <source>
        <dbReference type="EMBL" id="MFC5924474.1"/>
    </source>
</evidence>
<dbReference type="Gene3D" id="1.10.1660.10">
    <property type="match status" value="1"/>
</dbReference>
<dbReference type="PANTHER" id="PTHR30204:SF97">
    <property type="entry name" value="MERR FAMILY REGULATORY PROTEIN"/>
    <property type="match status" value="1"/>
</dbReference>
<dbReference type="Proteomes" id="UP001596226">
    <property type="component" value="Unassembled WGS sequence"/>
</dbReference>
<dbReference type="EMBL" id="JBHSQS010000007">
    <property type="protein sequence ID" value="MFC5924474.1"/>
    <property type="molecule type" value="Genomic_DNA"/>
</dbReference>
<dbReference type="RefSeq" id="WP_377511189.1">
    <property type="nucleotide sequence ID" value="NZ_JBHSQS010000007.1"/>
</dbReference>
<feature type="domain" description="HTH merR-type" evidence="2">
    <location>
        <begin position="1"/>
        <end position="68"/>
    </location>
</feature>
<name>A0ABW1H7L4_9ACTN</name>
<dbReference type="Pfam" id="PF13411">
    <property type="entry name" value="MerR_1"/>
    <property type="match status" value="1"/>
</dbReference>
<evidence type="ECO:0000313" key="4">
    <source>
        <dbReference type="Proteomes" id="UP001596226"/>
    </source>
</evidence>
<dbReference type="SMART" id="SM00422">
    <property type="entry name" value="HTH_MERR"/>
    <property type="match status" value="1"/>
</dbReference>
<evidence type="ECO:0000256" key="1">
    <source>
        <dbReference type="ARBA" id="ARBA00023125"/>
    </source>
</evidence>
<dbReference type="InterPro" id="IPR009061">
    <property type="entry name" value="DNA-bd_dom_put_sf"/>
</dbReference>